<evidence type="ECO:0000256" key="1">
    <source>
        <dbReference type="PROSITE-ProRule" id="PRU00042"/>
    </source>
</evidence>
<feature type="domain" description="C2H2-type" evidence="3">
    <location>
        <begin position="173"/>
        <end position="203"/>
    </location>
</feature>
<gene>
    <name evidence="4" type="ORF">TTHERM_00217200</name>
</gene>
<sequence>MDSLSFLLNLKNLGDAIMIAKQSQLLKQKINNNQIQVPSILKPNVKMDSLNNEGLYSSTSSQVSNSSTNYIVDPNPYKSTFAQELPIDNLIYNLEKAAEEQKRNQKKILEEISNQHDFLIQTIDEFIQDKEELKSKVDELEKLVNDKLKSRQESPKEQKKKNRRCAQEINKEFRCPYENCSKSYGSDISMNLHIKLKHNGGSKTEREQLAKKVWEAKMSNQVLPDLDIAFPPGFLASFEEQMIKEQQFKSRKFSEISYTSTAEQSL</sequence>
<evidence type="ECO:0000259" key="3">
    <source>
        <dbReference type="PROSITE" id="PS50157"/>
    </source>
</evidence>
<dbReference type="PROSITE" id="PS00028">
    <property type="entry name" value="ZINC_FINGER_C2H2_1"/>
    <property type="match status" value="1"/>
</dbReference>
<name>I7MKS9_TETTS</name>
<dbReference type="PROSITE" id="PS50157">
    <property type="entry name" value="ZINC_FINGER_C2H2_2"/>
    <property type="match status" value="1"/>
</dbReference>
<dbReference type="InterPro" id="IPR013087">
    <property type="entry name" value="Znf_C2H2_type"/>
</dbReference>
<evidence type="ECO:0000256" key="2">
    <source>
        <dbReference type="SAM" id="Coils"/>
    </source>
</evidence>
<keyword evidence="2" id="KW-0175">Coiled coil</keyword>
<keyword evidence="1" id="KW-0862">Zinc</keyword>
<dbReference type="EMBL" id="GG662621">
    <property type="protein sequence ID" value="EAS00246.1"/>
    <property type="molecule type" value="Genomic_DNA"/>
</dbReference>
<dbReference type="RefSeq" id="XP_001020491.1">
    <property type="nucleotide sequence ID" value="XM_001020491.3"/>
</dbReference>
<dbReference type="AlphaFoldDB" id="I7MKS9"/>
<accession>I7MKS9</accession>
<organism evidence="4 5">
    <name type="scientific">Tetrahymena thermophila (strain SB210)</name>
    <dbReference type="NCBI Taxonomy" id="312017"/>
    <lineage>
        <taxon>Eukaryota</taxon>
        <taxon>Sar</taxon>
        <taxon>Alveolata</taxon>
        <taxon>Ciliophora</taxon>
        <taxon>Intramacronucleata</taxon>
        <taxon>Oligohymenophorea</taxon>
        <taxon>Hymenostomatida</taxon>
        <taxon>Tetrahymenina</taxon>
        <taxon>Tetrahymenidae</taxon>
        <taxon>Tetrahymena</taxon>
    </lineage>
</organism>
<dbReference type="OrthoDB" id="21530at2759"/>
<dbReference type="HOGENOM" id="CLU_1047591_0_0_1"/>
<keyword evidence="1" id="KW-0479">Metal-binding</keyword>
<proteinExistence type="predicted"/>
<keyword evidence="5" id="KW-1185">Reference proteome</keyword>
<keyword evidence="1" id="KW-0863">Zinc-finger</keyword>
<protein>
    <submittedName>
        <fullName evidence="4">Zinc finger, C2H2 type family protein</fullName>
    </submittedName>
</protein>
<evidence type="ECO:0000313" key="5">
    <source>
        <dbReference type="Proteomes" id="UP000009168"/>
    </source>
</evidence>
<dbReference type="GeneID" id="7838576"/>
<dbReference type="GO" id="GO:0008270">
    <property type="term" value="F:zinc ion binding"/>
    <property type="evidence" value="ECO:0007669"/>
    <property type="project" value="UniProtKB-KW"/>
</dbReference>
<dbReference type="Proteomes" id="UP000009168">
    <property type="component" value="Unassembled WGS sequence"/>
</dbReference>
<dbReference type="Gene3D" id="3.30.160.60">
    <property type="entry name" value="Classic Zinc Finger"/>
    <property type="match status" value="1"/>
</dbReference>
<evidence type="ECO:0000313" key="4">
    <source>
        <dbReference type="EMBL" id="EAS00246.1"/>
    </source>
</evidence>
<feature type="coiled-coil region" evidence="2">
    <location>
        <begin position="91"/>
        <end position="150"/>
    </location>
</feature>
<dbReference type="InParanoid" id="I7MKS9"/>
<reference evidence="5" key="1">
    <citation type="journal article" date="2006" name="PLoS Biol.">
        <title>Macronuclear genome sequence of the ciliate Tetrahymena thermophila, a model eukaryote.</title>
        <authorList>
            <person name="Eisen J.A."/>
            <person name="Coyne R.S."/>
            <person name="Wu M."/>
            <person name="Wu D."/>
            <person name="Thiagarajan M."/>
            <person name="Wortman J.R."/>
            <person name="Badger J.H."/>
            <person name="Ren Q."/>
            <person name="Amedeo P."/>
            <person name="Jones K.M."/>
            <person name="Tallon L.J."/>
            <person name="Delcher A.L."/>
            <person name="Salzberg S.L."/>
            <person name="Silva J.C."/>
            <person name="Haas B.J."/>
            <person name="Majoros W.H."/>
            <person name="Farzad M."/>
            <person name="Carlton J.M."/>
            <person name="Smith R.K. Jr."/>
            <person name="Garg J."/>
            <person name="Pearlman R.E."/>
            <person name="Karrer K.M."/>
            <person name="Sun L."/>
            <person name="Manning G."/>
            <person name="Elde N.C."/>
            <person name="Turkewitz A.P."/>
            <person name="Asai D.J."/>
            <person name="Wilkes D.E."/>
            <person name="Wang Y."/>
            <person name="Cai H."/>
            <person name="Collins K."/>
            <person name="Stewart B.A."/>
            <person name="Lee S.R."/>
            <person name="Wilamowska K."/>
            <person name="Weinberg Z."/>
            <person name="Ruzzo W.L."/>
            <person name="Wloga D."/>
            <person name="Gaertig J."/>
            <person name="Frankel J."/>
            <person name="Tsao C.-C."/>
            <person name="Gorovsky M.A."/>
            <person name="Keeling P.J."/>
            <person name="Waller R.F."/>
            <person name="Patron N.J."/>
            <person name="Cherry J.M."/>
            <person name="Stover N.A."/>
            <person name="Krieger C.J."/>
            <person name="del Toro C."/>
            <person name="Ryder H.F."/>
            <person name="Williamson S.C."/>
            <person name="Barbeau R.A."/>
            <person name="Hamilton E.P."/>
            <person name="Orias E."/>
        </authorList>
    </citation>
    <scope>NUCLEOTIDE SEQUENCE [LARGE SCALE GENOMIC DNA]</scope>
    <source>
        <strain evidence="5">SB210</strain>
    </source>
</reference>
<dbReference type="KEGG" id="tet:TTHERM_00217200"/>